<dbReference type="AlphaFoldDB" id="A0A2A5RKG1"/>
<keyword evidence="2" id="KW-1185">Reference proteome</keyword>
<reference evidence="1 2" key="1">
    <citation type="submission" date="2014-12" db="EMBL/GenBank/DDBJ databases">
        <title>Draft genome sequences of 10 type strains of Lactococcus.</title>
        <authorList>
            <person name="Sun Z."/>
            <person name="Zhong Z."/>
            <person name="Liu W."/>
            <person name="Zhang W."/>
            <person name="Zhang H."/>
        </authorList>
    </citation>
    <scope>NUCLEOTIDE SEQUENCE [LARGE SCALE GENOMIC DNA]</scope>
    <source>
        <strain evidence="1 2">JCM 16395</strain>
    </source>
</reference>
<comment type="caution">
    <text evidence="1">The sequence shown here is derived from an EMBL/GenBank/DDBJ whole genome shotgun (WGS) entry which is preliminary data.</text>
</comment>
<accession>A0A2A5RKG1</accession>
<name>A0A2A5RKG1_9LACT</name>
<evidence type="ECO:0000313" key="2">
    <source>
        <dbReference type="Proteomes" id="UP000218181"/>
    </source>
</evidence>
<organism evidence="1 2">
    <name type="scientific">Lactococcus fujiensis JCM 16395</name>
    <dbReference type="NCBI Taxonomy" id="1291764"/>
    <lineage>
        <taxon>Bacteria</taxon>
        <taxon>Bacillati</taxon>
        <taxon>Bacillota</taxon>
        <taxon>Bacilli</taxon>
        <taxon>Lactobacillales</taxon>
        <taxon>Streptococcaceae</taxon>
        <taxon>Lactococcus</taxon>
    </lineage>
</organism>
<dbReference type="EMBL" id="JXJU01000007">
    <property type="protein sequence ID" value="PCR99637.1"/>
    <property type="molecule type" value="Genomic_DNA"/>
</dbReference>
<evidence type="ECO:0000313" key="1">
    <source>
        <dbReference type="EMBL" id="PCR99637.1"/>
    </source>
</evidence>
<sequence length="90" mass="10241">MTQKYKGITPTGSNLYVDSIDRVKSLPQAFQMLNPKRVNLEGQYLKGSDLTSFLSGATLALQDLKKTHRILSETPVAEVYYYHEENQNVF</sequence>
<protein>
    <submittedName>
        <fullName evidence="1">Uncharacterized protein</fullName>
    </submittedName>
</protein>
<dbReference type="STRING" id="1291764.GCA_001311235_02238"/>
<dbReference type="Proteomes" id="UP000218181">
    <property type="component" value="Unassembled WGS sequence"/>
</dbReference>
<proteinExistence type="predicted"/>
<gene>
    <name evidence="1" type="ORF">RT41_GL001750</name>
</gene>
<dbReference type="RefSeq" id="WP_096818334.1">
    <property type="nucleotide sequence ID" value="NZ_JXJU01000007.1"/>
</dbReference>